<gene>
    <name evidence="2" type="ORF">EJO66_12605</name>
</gene>
<dbReference type="Proteomes" id="UP000271137">
    <property type="component" value="Unassembled WGS sequence"/>
</dbReference>
<proteinExistence type="predicted"/>
<protein>
    <submittedName>
        <fullName evidence="2">Prepilin-type N-terminal cleavage/methylation domain-containing protein</fullName>
    </submittedName>
</protein>
<comment type="caution">
    <text evidence="2">The sequence shown here is derived from an EMBL/GenBank/DDBJ whole genome shotgun (WGS) entry which is preliminary data.</text>
</comment>
<evidence type="ECO:0000313" key="3">
    <source>
        <dbReference type="Proteomes" id="UP000271137"/>
    </source>
</evidence>
<dbReference type="Pfam" id="PF16074">
    <property type="entry name" value="PilW"/>
    <property type="match status" value="1"/>
</dbReference>
<keyword evidence="1" id="KW-0812">Transmembrane</keyword>
<dbReference type="InterPro" id="IPR032092">
    <property type="entry name" value="PilW"/>
</dbReference>
<evidence type="ECO:0000313" key="2">
    <source>
        <dbReference type="EMBL" id="RSZ37536.1"/>
    </source>
</evidence>
<sequence>MNKLHTPRAIQERGLTLIELLVAVTIGLVVTLAVTSAVIFGESTKRTTTSVNDMSQSGSYAAYVLDRAVRSAGSGFAQSWDLGVFGCKPQVKKGATTILPRTTAFPAPFEKFLGGAAGSANLRVAPVVIGKGQSPDGVSDVLMVMSGNGAAGDVPRPIIAAGASANILRLDNTVQLNKNDLTLISQVGADCLLEQVDSTFVDSASNELLPLGGTNAYYTAGSGTTLAALAASGSAYLTLLGNDTAKNVQFQLFGVSNDRTLFSYDLLRSNGTDTPQALADGVMEMHAIYGVDSNKDGILDAWAAPDSADYGVAAKMAVAGTTAAEIAESTRKIVAVRVGLLLRSSTLERDEVTLKIPAMFSGTGVARAEVNLPAGDARRYRYRVVELTIPLRNLLLLPSS</sequence>
<dbReference type="EMBL" id="RXFQ01000006">
    <property type="protein sequence ID" value="RSZ37536.1"/>
    <property type="molecule type" value="Genomic_DNA"/>
</dbReference>
<keyword evidence="3" id="KW-1185">Reference proteome</keyword>
<evidence type="ECO:0000256" key="1">
    <source>
        <dbReference type="SAM" id="Phobius"/>
    </source>
</evidence>
<accession>A0ABY0A7E0</accession>
<dbReference type="RefSeq" id="WP_125965377.1">
    <property type="nucleotide sequence ID" value="NZ_RXFQ01000006.1"/>
</dbReference>
<reference evidence="2 3" key="1">
    <citation type="submission" date="2018-12" db="EMBL/GenBank/DDBJ databases">
        <title>The genome sequences of strain 502.</title>
        <authorList>
            <person name="Gao J."/>
            <person name="Sun J."/>
        </authorList>
    </citation>
    <scope>NUCLEOTIDE SEQUENCE [LARGE SCALE GENOMIC DNA]</scope>
    <source>
        <strain evidence="2 3">502</strain>
    </source>
</reference>
<feature type="transmembrane region" description="Helical" evidence="1">
    <location>
        <begin position="20"/>
        <end position="40"/>
    </location>
</feature>
<dbReference type="Pfam" id="PF07963">
    <property type="entry name" value="N_methyl"/>
    <property type="match status" value="1"/>
</dbReference>
<name>A0ABY0A7E0_9BURK</name>
<dbReference type="NCBIfam" id="TIGR02532">
    <property type="entry name" value="IV_pilin_GFxxxE"/>
    <property type="match status" value="1"/>
</dbReference>
<dbReference type="InterPro" id="IPR012902">
    <property type="entry name" value="N_methyl_site"/>
</dbReference>
<dbReference type="PROSITE" id="PS00409">
    <property type="entry name" value="PROKAR_NTER_METHYL"/>
    <property type="match status" value="1"/>
</dbReference>
<keyword evidence="1" id="KW-1133">Transmembrane helix</keyword>
<organism evidence="2 3">
    <name type="scientific">Variovorax beijingensis</name>
    <dbReference type="NCBI Taxonomy" id="2496117"/>
    <lineage>
        <taxon>Bacteria</taxon>
        <taxon>Pseudomonadati</taxon>
        <taxon>Pseudomonadota</taxon>
        <taxon>Betaproteobacteria</taxon>
        <taxon>Burkholderiales</taxon>
        <taxon>Comamonadaceae</taxon>
        <taxon>Variovorax</taxon>
    </lineage>
</organism>
<keyword evidence="1" id="KW-0472">Membrane</keyword>